<sequence>MKLYICGNGFDLHHGYRTGYRDYRDFILKHHSHAFKALEDFQYLDLSISDKWSDLEQSLTINYEECIDDAINEYYPDLNDDSDSRWYGIDIDLEEQTKFIFDFTGQYFLEWLVNIEFSDPENKMHLSGSDSYITFNYTSTLEQVYKIAPDNVFHIHGHIDLINIRDMFDWITPSFATIEEAETAEQVRVDLINNDTVRRQIQFGSVGNNIEVIKKEMEEKYGHNDFYTVSIEPGIKHIIEFCDAASKNSEKNYASLESFINSKDIDEVIVMGHSIMGVDFPYYSDVIVPILRSRRWVFYWHSKDDLDKIELFIKQFSLNNFSLIKW</sequence>
<dbReference type="AlphaFoldDB" id="E6TZL3"/>
<evidence type="ECO:0000313" key="1">
    <source>
        <dbReference type="EMBL" id="ADU31319.1"/>
    </source>
</evidence>
<keyword evidence="2" id="KW-1185">Reference proteome</keyword>
<evidence type="ECO:0000313" key="2">
    <source>
        <dbReference type="Proteomes" id="UP000001401"/>
    </source>
</evidence>
<reference evidence="1" key="1">
    <citation type="submission" date="2010-12" db="EMBL/GenBank/DDBJ databases">
        <title>Complete sequence of Bacillus cellulosilyticus DSM 2522.</title>
        <authorList>
            <consortium name="US DOE Joint Genome Institute"/>
            <person name="Lucas S."/>
            <person name="Copeland A."/>
            <person name="Lapidus A."/>
            <person name="Cheng J.-F."/>
            <person name="Bruce D."/>
            <person name="Goodwin L."/>
            <person name="Pitluck S."/>
            <person name="Chertkov O."/>
            <person name="Detter J.C."/>
            <person name="Han C."/>
            <person name="Tapia R."/>
            <person name="Land M."/>
            <person name="Hauser L."/>
            <person name="Jeffries C."/>
            <person name="Kyrpides N."/>
            <person name="Ivanova N."/>
            <person name="Mikhailova N."/>
            <person name="Brumm P."/>
            <person name="Mead D."/>
            <person name="Woyke T."/>
        </authorList>
    </citation>
    <scope>NUCLEOTIDE SEQUENCE [LARGE SCALE GENOMIC DNA]</scope>
    <source>
        <strain evidence="1">DSM 2522</strain>
    </source>
</reference>
<dbReference type="Proteomes" id="UP000001401">
    <property type="component" value="Chromosome"/>
</dbReference>
<dbReference type="EMBL" id="CP002394">
    <property type="protein sequence ID" value="ADU31319.1"/>
    <property type="molecule type" value="Genomic_DNA"/>
</dbReference>
<dbReference type="OrthoDB" id="9810135at2"/>
<protein>
    <recommendedName>
        <fullName evidence="3">Bacteriophage abortive infection AbiH</fullName>
    </recommendedName>
</protein>
<dbReference type="RefSeq" id="WP_013489650.1">
    <property type="nucleotide sequence ID" value="NC_014829.1"/>
</dbReference>
<evidence type="ECO:0008006" key="3">
    <source>
        <dbReference type="Google" id="ProtNLM"/>
    </source>
</evidence>
<dbReference type="HOGENOM" id="CLU_045940_0_0_9"/>
<accession>E6TZL3</accession>
<dbReference type="KEGG" id="bco:Bcell_3075"/>
<name>E6TZL3_EVAC2</name>
<dbReference type="Pfam" id="PF14253">
    <property type="entry name" value="AbiH"/>
    <property type="match status" value="1"/>
</dbReference>
<dbReference type="InterPro" id="IPR025935">
    <property type="entry name" value="AbiH"/>
</dbReference>
<organism evidence="1 2">
    <name type="scientific">Evansella cellulosilytica (strain ATCC 21833 / DSM 2522 / FERM P-1141 / JCM 9156 / N-4)</name>
    <name type="common">Bacillus cellulosilyticus</name>
    <dbReference type="NCBI Taxonomy" id="649639"/>
    <lineage>
        <taxon>Bacteria</taxon>
        <taxon>Bacillati</taxon>
        <taxon>Bacillota</taxon>
        <taxon>Bacilli</taxon>
        <taxon>Bacillales</taxon>
        <taxon>Bacillaceae</taxon>
        <taxon>Evansella</taxon>
    </lineage>
</organism>
<gene>
    <name evidence="1" type="ordered locus">Bcell_3075</name>
</gene>
<proteinExistence type="predicted"/>